<feature type="transmembrane region" description="Helical" evidence="6">
    <location>
        <begin position="243"/>
        <end position="268"/>
    </location>
</feature>
<sequence>MVAQIDDSENACLNRERAGQTQLTIPQQNAINDMEEVQKSVDTEHVPANPTHYEGPPIWKAFVKNWPIISQPLALLMICILLWAILYSVITDFVSADSKLMRFVYLFVGAQISGILVTFIHLPDMLGMLFWGVFFTNIGLSNFKGYERLESFLRDMALINIMLLAGLGLEVKVFKKLLGMVVRLSIIPTVAETVIVAVLAHFLLQMPWLWGLLLGLVITAISPNVVVTVMLRLKELKLGLNNGIHTVIYATTTFNDVIAIFIFGVILGTVFSKGSTTEQLLVGPVGMGIGIVFGFLYGLLLANFPSRKAKYADGLRFVLVLLGGTISVVGSKYIEYPTAGALGCVTVAFFVRLGLHRKKMDRESSVLSSRLDLLWRFIKPISFSLIGKELNFGVLDPKVVGIGTVVILCGCLFRLVSSYLSTYGGGLTWKERAYITISGLPKATIQAALGPMALDLARSLNSIENLELANNVLVVSVLAIIFTAPLGAVLMIRLAPVWLQGTEPQTDSQMIIPDSGRGRAMGRDAEYPILVGINTITTTPTINEPTETQTSTTAR</sequence>
<feature type="domain" description="Cation/H+ exchanger transmembrane" evidence="7">
    <location>
        <begin position="110"/>
        <end position="485"/>
    </location>
</feature>
<feature type="transmembrane region" description="Helical" evidence="6">
    <location>
        <begin position="336"/>
        <end position="355"/>
    </location>
</feature>
<keyword evidence="9" id="KW-1185">Reference proteome</keyword>
<comment type="subcellular location">
    <subcellularLocation>
        <location evidence="1">Membrane</location>
        <topology evidence="1">Multi-pass membrane protein</topology>
    </subcellularLocation>
</comment>
<feature type="transmembrane region" description="Helical" evidence="6">
    <location>
        <begin position="314"/>
        <end position="330"/>
    </location>
</feature>
<dbReference type="InParanoid" id="A0A7R8UP77"/>
<dbReference type="GO" id="GO:1902600">
    <property type="term" value="P:proton transmembrane transport"/>
    <property type="evidence" value="ECO:0007669"/>
    <property type="project" value="InterPro"/>
</dbReference>
<protein>
    <recommendedName>
        <fullName evidence="7">Cation/H+ exchanger transmembrane domain-containing protein</fullName>
    </recommendedName>
</protein>
<feature type="transmembrane region" description="Helical" evidence="6">
    <location>
        <begin position="208"/>
        <end position="231"/>
    </location>
</feature>
<dbReference type="OrthoDB" id="423807at2759"/>
<feature type="transmembrane region" description="Helical" evidence="6">
    <location>
        <begin position="73"/>
        <end position="90"/>
    </location>
</feature>
<feature type="transmembrane region" description="Helical" evidence="6">
    <location>
        <begin position="102"/>
        <end position="122"/>
    </location>
</feature>
<dbReference type="InterPro" id="IPR006153">
    <property type="entry name" value="Cation/H_exchanger_TM"/>
</dbReference>
<evidence type="ECO:0000256" key="6">
    <source>
        <dbReference type="SAM" id="Phobius"/>
    </source>
</evidence>
<dbReference type="PANTHER" id="PTHR31102:SF21">
    <property type="entry name" value="NA[+]_H[+] HYDROGEN ANTIPORTER 2, ISOFORM B"/>
    <property type="match status" value="1"/>
</dbReference>
<dbReference type="EMBL" id="LR899011">
    <property type="protein sequence ID" value="CAD7084483.1"/>
    <property type="molecule type" value="Genomic_DNA"/>
</dbReference>
<keyword evidence="3 6" id="KW-0812">Transmembrane</keyword>
<accession>A0A7R8UP77</accession>
<evidence type="ECO:0000313" key="9">
    <source>
        <dbReference type="Proteomes" id="UP000594454"/>
    </source>
</evidence>
<dbReference type="PANTHER" id="PTHR31102">
    <property type="match status" value="1"/>
</dbReference>
<dbReference type="GO" id="GO:0015297">
    <property type="term" value="F:antiporter activity"/>
    <property type="evidence" value="ECO:0007669"/>
    <property type="project" value="InterPro"/>
</dbReference>
<keyword evidence="4 6" id="KW-1133">Transmembrane helix</keyword>
<proteinExistence type="inferred from homology"/>
<dbReference type="Gene3D" id="1.20.1530.20">
    <property type="match status" value="1"/>
</dbReference>
<dbReference type="GO" id="GO:0016020">
    <property type="term" value="C:membrane"/>
    <property type="evidence" value="ECO:0007669"/>
    <property type="project" value="UniProtKB-SubCell"/>
</dbReference>
<evidence type="ECO:0000313" key="8">
    <source>
        <dbReference type="EMBL" id="CAD7084483.1"/>
    </source>
</evidence>
<dbReference type="InterPro" id="IPR038770">
    <property type="entry name" value="Na+/solute_symporter_sf"/>
</dbReference>
<dbReference type="AlphaFoldDB" id="A0A7R8UP77"/>
<comment type="similarity">
    <text evidence="2">Belongs to the monovalent cation:proton antiporter 1 (CPA1) transporter (TC 2.A.36) family.</text>
</comment>
<reference evidence="8 9" key="1">
    <citation type="submission" date="2020-11" db="EMBL/GenBank/DDBJ databases">
        <authorList>
            <person name="Wallbank WR R."/>
            <person name="Pardo Diaz C."/>
            <person name="Kozak K."/>
            <person name="Martin S."/>
            <person name="Jiggins C."/>
            <person name="Moest M."/>
            <person name="Warren A I."/>
            <person name="Generalovic N T."/>
            <person name="Byers J.R.P. K."/>
            <person name="Montejo-Kovacevich G."/>
            <person name="Yen C E."/>
        </authorList>
    </citation>
    <scope>NUCLEOTIDE SEQUENCE [LARGE SCALE GENOMIC DNA]</scope>
</reference>
<feature type="transmembrane region" description="Helical" evidence="6">
    <location>
        <begin position="181"/>
        <end position="202"/>
    </location>
</feature>
<name>A0A7R8UP77_HERIL</name>
<feature type="transmembrane region" description="Helical" evidence="6">
    <location>
        <begin position="472"/>
        <end position="492"/>
    </location>
</feature>
<evidence type="ECO:0000259" key="7">
    <source>
        <dbReference type="Pfam" id="PF00999"/>
    </source>
</evidence>
<gene>
    <name evidence="8" type="ORF">HERILL_LOCUS7371</name>
</gene>
<evidence type="ECO:0000256" key="4">
    <source>
        <dbReference type="ARBA" id="ARBA00022989"/>
    </source>
</evidence>
<evidence type="ECO:0000256" key="2">
    <source>
        <dbReference type="ARBA" id="ARBA00007367"/>
    </source>
</evidence>
<dbReference type="Pfam" id="PF00999">
    <property type="entry name" value="Na_H_Exchanger"/>
    <property type="match status" value="1"/>
</dbReference>
<feature type="transmembrane region" description="Helical" evidence="6">
    <location>
        <begin position="280"/>
        <end position="302"/>
    </location>
</feature>
<evidence type="ECO:0000256" key="1">
    <source>
        <dbReference type="ARBA" id="ARBA00004141"/>
    </source>
</evidence>
<keyword evidence="5 6" id="KW-0472">Membrane</keyword>
<feature type="transmembrane region" description="Helical" evidence="6">
    <location>
        <begin position="152"/>
        <end position="169"/>
    </location>
</feature>
<evidence type="ECO:0000256" key="5">
    <source>
        <dbReference type="ARBA" id="ARBA00023136"/>
    </source>
</evidence>
<organism evidence="8 9">
    <name type="scientific">Hermetia illucens</name>
    <name type="common">Black soldier fly</name>
    <dbReference type="NCBI Taxonomy" id="343691"/>
    <lineage>
        <taxon>Eukaryota</taxon>
        <taxon>Metazoa</taxon>
        <taxon>Ecdysozoa</taxon>
        <taxon>Arthropoda</taxon>
        <taxon>Hexapoda</taxon>
        <taxon>Insecta</taxon>
        <taxon>Pterygota</taxon>
        <taxon>Neoptera</taxon>
        <taxon>Endopterygota</taxon>
        <taxon>Diptera</taxon>
        <taxon>Brachycera</taxon>
        <taxon>Stratiomyomorpha</taxon>
        <taxon>Stratiomyidae</taxon>
        <taxon>Hermetiinae</taxon>
        <taxon>Hermetia</taxon>
    </lineage>
</organism>
<dbReference type="InterPro" id="IPR051843">
    <property type="entry name" value="CPA1_transporter"/>
</dbReference>
<evidence type="ECO:0000256" key="3">
    <source>
        <dbReference type="ARBA" id="ARBA00022692"/>
    </source>
</evidence>
<dbReference type="OMA" id="VPMKRAF"/>
<dbReference type="Proteomes" id="UP000594454">
    <property type="component" value="Chromosome 3"/>
</dbReference>